<keyword evidence="5" id="KW-0833">Ubl conjugation pathway</keyword>
<dbReference type="PANTHER" id="PTHR15354">
    <property type="entry name" value="MUF1"/>
    <property type="match status" value="1"/>
</dbReference>
<accession>A0A6P7IBB6</accession>
<keyword evidence="4" id="KW-0677">Repeat</keyword>
<evidence type="ECO:0000256" key="2">
    <source>
        <dbReference type="ARBA" id="ARBA00022553"/>
    </source>
</evidence>
<keyword evidence="2" id="KW-0597">Phosphoprotein</keyword>
<dbReference type="RefSeq" id="XP_028260152.1">
    <property type="nucleotide sequence ID" value="XM_028404351.1"/>
</dbReference>
<reference evidence="8" key="1">
    <citation type="submission" date="2025-08" db="UniProtKB">
        <authorList>
            <consortium name="RefSeq"/>
        </authorList>
    </citation>
    <scope>IDENTIFICATION</scope>
</reference>
<dbReference type="OrthoDB" id="9415738at2759"/>
<dbReference type="AlphaFoldDB" id="A0A6P7IBB6"/>
<dbReference type="CTD" id="10489"/>
<dbReference type="GeneID" id="114434899"/>
<evidence type="ECO:0000256" key="5">
    <source>
        <dbReference type="ARBA" id="ARBA00022786"/>
    </source>
</evidence>
<dbReference type="PANTHER" id="PTHR15354:SF1">
    <property type="entry name" value="LEUCINE-RICH REPEAT-CONTAINING PROTEIN 41"/>
    <property type="match status" value="1"/>
</dbReference>
<organism evidence="7 8">
    <name type="scientific">Parambassis ranga</name>
    <name type="common">Indian glassy fish</name>
    <dbReference type="NCBI Taxonomy" id="210632"/>
    <lineage>
        <taxon>Eukaryota</taxon>
        <taxon>Metazoa</taxon>
        <taxon>Chordata</taxon>
        <taxon>Craniata</taxon>
        <taxon>Vertebrata</taxon>
        <taxon>Euteleostomi</taxon>
        <taxon>Actinopterygii</taxon>
        <taxon>Neopterygii</taxon>
        <taxon>Teleostei</taxon>
        <taxon>Neoteleostei</taxon>
        <taxon>Acanthomorphata</taxon>
        <taxon>Ovalentaria</taxon>
        <taxon>Ambassidae</taxon>
        <taxon>Parambassis</taxon>
    </lineage>
</organism>
<keyword evidence="3" id="KW-0433">Leucine-rich repeat</keyword>
<dbReference type="SUPFAM" id="SSF52047">
    <property type="entry name" value="RNI-like"/>
    <property type="match status" value="1"/>
</dbReference>
<proteinExistence type="predicted"/>
<dbReference type="InterPro" id="IPR032675">
    <property type="entry name" value="LRR_dom_sf"/>
</dbReference>
<sequence length="651" mass="73687">MDIREFNFSVKRYRSTTTDSKDRSLKEICLQAARKHFTALGIKAILDLPVALIKDVLPHLTVCQLDQLQPALNQREISTYSGWVGIIRDIWGPNHVIDVHTEEEAKHEVMKCLFPLVFYGFRNNYTTRNSTNLNTPSFLWAAAKCIHHFLISTNLPKPLQSLTAENWPLLNLFEERIRSVTLSHSLDLSQRKTQLGLYVFHRLFDHGKARKLTIHMQCPMILAWLLHGRGSQYVDPKLKDLLDKGKAACTLQADDQDDQATPCKRSKLDFKEEEESGKEDINVDPQCLCRAFTPFEGPSAGACPWGQIHCLEIRECGPGSFRLLSSVLPTFFCLHSLTLHSIMTLRDPEVMDLAGALKQLSDSSRSSLADLKISILPNIMSMEFLLDSCPSVTSLQVEIQELMWGVRPLPPYSRAAEPDFLPVQLALEKLTVKVTELQTDVLIVTSVLRRSPRLTSFHVAGMRLHTSSSQSHLLTTLSESNPCLRSLFLEDTKLSDCFPDILKLLRHSRLEELRFHDCRLLEKCLDKEENLQLLVAAVKTVPSLHTLGLAQNRIARSVCVLADLFTGSSTSSVKCLDIRSNFIQPAELLEFATRIKTHPPKHRLTLDLRRNPGDRDPDTWCAALDMLRPFTVLLVEGWKSTDTMVDHLSNM</sequence>
<keyword evidence="7" id="KW-1185">Reference proteome</keyword>
<name>A0A6P7IBB6_9TELE</name>
<dbReference type="Proteomes" id="UP000515145">
    <property type="component" value="Chromosome 4"/>
</dbReference>
<dbReference type="Gene3D" id="3.80.10.10">
    <property type="entry name" value="Ribonuclease Inhibitor"/>
    <property type="match status" value="1"/>
</dbReference>
<feature type="region of interest" description="Disordered" evidence="6">
    <location>
        <begin position="258"/>
        <end position="277"/>
    </location>
</feature>
<gene>
    <name evidence="8" type="primary">lrrc41</name>
</gene>
<evidence type="ECO:0000313" key="8">
    <source>
        <dbReference type="RefSeq" id="XP_028260152.1"/>
    </source>
</evidence>
<evidence type="ECO:0000256" key="3">
    <source>
        <dbReference type="ARBA" id="ARBA00022614"/>
    </source>
</evidence>
<protein>
    <recommendedName>
        <fullName evidence="1">Leucine-rich repeat-containing protein 41</fullName>
    </recommendedName>
</protein>
<evidence type="ECO:0000256" key="1">
    <source>
        <dbReference type="ARBA" id="ARBA00014201"/>
    </source>
</evidence>
<dbReference type="InterPro" id="IPR026137">
    <property type="entry name" value="Leu_rpt_41"/>
</dbReference>
<evidence type="ECO:0000256" key="6">
    <source>
        <dbReference type="SAM" id="MobiDB-lite"/>
    </source>
</evidence>
<dbReference type="InParanoid" id="A0A6P7IBB6"/>
<evidence type="ECO:0000256" key="4">
    <source>
        <dbReference type="ARBA" id="ARBA00022737"/>
    </source>
</evidence>
<evidence type="ECO:0000313" key="7">
    <source>
        <dbReference type="Proteomes" id="UP000515145"/>
    </source>
</evidence>